<gene>
    <name evidence="3" type="ORF">MCOR_32283</name>
</gene>
<dbReference type="InterPro" id="IPR001878">
    <property type="entry name" value="Znf_CCHC"/>
</dbReference>
<dbReference type="PANTHER" id="PTHR46791:SF5">
    <property type="entry name" value="CLR5 DOMAIN-CONTAINING PROTEIN-RELATED"/>
    <property type="match status" value="1"/>
</dbReference>
<protein>
    <recommendedName>
        <fullName evidence="2">CCHC-type domain-containing protein</fullName>
    </recommendedName>
</protein>
<reference evidence="3 4" key="1">
    <citation type="submission" date="2020-06" db="EMBL/GenBank/DDBJ databases">
        <authorList>
            <person name="Li R."/>
            <person name="Bekaert M."/>
        </authorList>
    </citation>
    <scope>NUCLEOTIDE SEQUENCE [LARGE SCALE GENOMIC DNA]</scope>
    <source>
        <strain evidence="4">wild</strain>
    </source>
</reference>
<organism evidence="3 4">
    <name type="scientific">Mytilus coruscus</name>
    <name type="common">Sea mussel</name>
    <dbReference type="NCBI Taxonomy" id="42192"/>
    <lineage>
        <taxon>Eukaryota</taxon>
        <taxon>Metazoa</taxon>
        <taxon>Spiralia</taxon>
        <taxon>Lophotrochozoa</taxon>
        <taxon>Mollusca</taxon>
        <taxon>Bivalvia</taxon>
        <taxon>Autobranchia</taxon>
        <taxon>Pteriomorphia</taxon>
        <taxon>Mytilida</taxon>
        <taxon>Mytiloidea</taxon>
        <taxon>Mytilidae</taxon>
        <taxon>Mytilinae</taxon>
        <taxon>Mytilus</taxon>
    </lineage>
</organism>
<dbReference type="PANTHER" id="PTHR46791">
    <property type="entry name" value="EXPRESSED PROTEIN"/>
    <property type="match status" value="1"/>
</dbReference>
<dbReference type="GO" id="GO:0008270">
    <property type="term" value="F:zinc ion binding"/>
    <property type="evidence" value="ECO:0007669"/>
    <property type="project" value="UniProtKB-KW"/>
</dbReference>
<keyword evidence="1" id="KW-0862">Zinc</keyword>
<keyword evidence="1" id="KW-0863">Zinc-finger</keyword>
<dbReference type="PROSITE" id="PS50158">
    <property type="entry name" value="ZF_CCHC"/>
    <property type="match status" value="3"/>
</dbReference>
<dbReference type="EMBL" id="CACVKT020005775">
    <property type="protein sequence ID" value="CAC5397874.1"/>
    <property type="molecule type" value="Genomic_DNA"/>
</dbReference>
<keyword evidence="4" id="KW-1185">Reference proteome</keyword>
<dbReference type="InterPro" id="IPR036875">
    <property type="entry name" value="Znf_CCHC_sf"/>
</dbReference>
<dbReference type="GO" id="GO:0003676">
    <property type="term" value="F:nucleic acid binding"/>
    <property type="evidence" value="ECO:0007669"/>
    <property type="project" value="InterPro"/>
</dbReference>
<evidence type="ECO:0000259" key="2">
    <source>
        <dbReference type="PROSITE" id="PS50158"/>
    </source>
</evidence>
<dbReference type="Gene3D" id="4.10.60.10">
    <property type="entry name" value="Zinc finger, CCHC-type"/>
    <property type="match status" value="2"/>
</dbReference>
<name>A0A6J8CRW8_MYTCO</name>
<feature type="domain" description="CCHC-type" evidence="2">
    <location>
        <begin position="335"/>
        <end position="350"/>
    </location>
</feature>
<evidence type="ECO:0000256" key="1">
    <source>
        <dbReference type="PROSITE-ProRule" id="PRU00047"/>
    </source>
</evidence>
<dbReference type="OrthoDB" id="6162488at2759"/>
<proteinExistence type="predicted"/>
<dbReference type="AlphaFoldDB" id="A0A6J8CRW8"/>
<accession>A0A6J8CRW8</accession>
<evidence type="ECO:0000313" key="4">
    <source>
        <dbReference type="Proteomes" id="UP000507470"/>
    </source>
</evidence>
<feature type="domain" description="CCHC-type" evidence="2">
    <location>
        <begin position="292"/>
        <end position="308"/>
    </location>
</feature>
<dbReference type="SUPFAM" id="SSF57756">
    <property type="entry name" value="Retrovirus zinc finger-like domains"/>
    <property type="match status" value="2"/>
</dbReference>
<evidence type="ECO:0000313" key="3">
    <source>
        <dbReference type="EMBL" id="CAC5397874.1"/>
    </source>
</evidence>
<keyword evidence="1" id="KW-0479">Metal-binding</keyword>
<dbReference type="SMART" id="SM00343">
    <property type="entry name" value="ZnF_C2HC"/>
    <property type="match status" value="3"/>
</dbReference>
<feature type="domain" description="CCHC-type" evidence="2">
    <location>
        <begin position="377"/>
        <end position="390"/>
    </location>
</feature>
<sequence>MAYNDNLNGFLSVCQTIVNDIVRTLNNDDASFDFMDVSLNRLNALWRNLGRMVTAYPQCNLLTEDFQRLITIIEDIKGSETEHIGLRLSQYGGIGRPRYHISREQLEFLVEIGFSRKCMASLLHVSVSSIKRRLRDYRILLRRRYAVISDTDLDNHVRRITQFNRSLGQRMVQGILKTEGIVLQRRRVAESLIRVDEAGVAIRWCRTIRRRSYQVSGPNALWHVDGNHKLIRSLKSAMTEQNLRKRFTLRTERVDEPRYKTTRPMTLNRPRRTEPLNSHEPMEIDHYRDAKRCYSCGKVGHVSRNCRSEGNFRQINAVEMQTYHGNSGRNKEMNCYSCGRIGHIARDCRSRGTYRQVNAVETKPYQGNSGRNNEIICYQCNQRGHIRPNCLNRKPRTVNMVENWGVYQEN</sequence>
<dbReference type="Proteomes" id="UP000507470">
    <property type="component" value="Unassembled WGS sequence"/>
</dbReference>
<dbReference type="Pfam" id="PF00098">
    <property type="entry name" value="zf-CCHC"/>
    <property type="match status" value="2"/>
</dbReference>